<comment type="caution">
    <text evidence="2">The sequence shown here is derived from an EMBL/GenBank/DDBJ whole genome shotgun (WGS) entry which is preliminary data.</text>
</comment>
<dbReference type="NCBIfam" id="TIGR03882">
    <property type="entry name" value="cyclo_dehyd_2"/>
    <property type="match status" value="1"/>
</dbReference>
<evidence type="ECO:0000313" key="2">
    <source>
        <dbReference type="EMBL" id="GAA1690180.1"/>
    </source>
</evidence>
<dbReference type="PANTHER" id="PTHR37809">
    <property type="entry name" value="RIBOSOMAL PROTEIN S12 METHYLTHIOTRANSFERASE ACCESSORY FACTOR YCAO"/>
    <property type="match status" value="1"/>
</dbReference>
<dbReference type="Gene3D" id="3.30.1330.230">
    <property type="match status" value="1"/>
</dbReference>
<dbReference type="InterPro" id="IPR027624">
    <property type="entry name" value="TOMM_cyclo_SagD"/>
</dbReference>
<evidence type="ECO:0000313" key="3">
    <source>
        <dbReference type="Proteomes" id="UP001501690"/>
    </source>
</evidence>
<dbReference type="NCBIfam" id="TIGR03604">
    <property type="entry name" value="TOMM_cyclo_SagD"/>
    <property type="match status" value="1"/>
</dbReference>
<dbReference type="Proteomes" id="UP001501690">
    <property type="component" value="Unassembled WGS sequence"/>
</dbReference>
<gene>
    <name evidence="2" type="ORF">GCM10009808_03940</name>
</gene>
<name>A0ABN2HM79_9MICO</name>
<organism evidence="2 3">
    <name type="scientific">Microbacterium sediminicola</name>
    <dbReference type="NCBI Taxonomy" id="415210"/>
    <lineage>
        <taxon>Bacteria</taxon>
        <taxon>Bacillati</taxon>
        <taxon>Actinomycetota</taxon>
        <taxon>Actinomycetes</taxon>
        <taxon>Micrococcales</taxon>
        <taxon>Microbacteriaceae</taxon>
        <taxon>Microbacterium</taxon>
    </lineage>
</organism>
<keyword evidence="3" id="KW-1185">Reference proteome</keyword>
<dbReference type="InterPro" id="IPR003776">
    <property type="entry name" value="YcaO-like_dom"/>
</dbReference>
<feature type="domain" description="YcaO" evidence="1">
    <location>
        <begin position="379"/>
        <end position="755"/>
    </location>
</feature>
<dbReference type="PANTHER" id="PTHR37809:SF1">
    <property type="entry name" value="RIBOSOMAL PROTEIN S12 METHYLTHIOTRANSFERASE ACCESSORY FACTOR YCAO"/>
    <property type="match status" value="1"/>
</dbReference>
<dbReference type="Gene3D" id="3.90.930.60">
    <property type="match status" value="1"/>
</dbReference>
<proteinExistence type="predicted"/>
<dbReference type="NCBIfam" id="TIGR00702">
    <property type="entry name" value="YcaO-type kinase domain"/>
    <property type="match status" value="1"/>
</dbReference>
<dbReference type="Gene3D" id="3.30.40.250">
    <property type="match status" value="1"/>
</dbReference>
<dbReference type="PROSITE" id="PS51664">
    <property type="entry name" value="YCAO"/>
    <property type="match status" value="1"/>
</dbReference>
<dbReference type="InterPro" id="IPR022291">
    <property type="entry name" value="Bacteriocin_synth_cyclodeHase"/>
</dbReference>
<dbReference type="Pfam" id="PF02624">
    <property type="entry name" value="YcaO"/>
    <property type="match status" value="1"/>
</dbReference>
<dbReference type="Gene3D" id="3.40.50.720">
    <property type="entry name" value="NAD(P)-binding Rossmann-like Domain"/>
    <property type="match status" value="1"/>
</dbReference>
<protein>
    <submittedName>
        <fullName evidence="2">TOMM leader peptide-binding protein</fullName>
    </submittedName>
</protein>
<dbReference type="EMBL" id="BAAAPL010000001">
    <property type="protein sequence ID" value="GAA1690180.1"/>
    <property type="molecule type" value="Genomic_DNA"/>
</dbReference>
<evidence type="ECO:0000259" key="1">
    <source>
        <dbReference type="PROSITE" id="PS51664"/>
    </source>
</evidence>
<reference evidence="2 3" key="1">
    <citation type="journal article" date="2019" name="Int. J. Syst. Evol. Microbiol.">
        <title>The Global Catalogue of Microorganisms (GCM) 10K type strain sequencing project: providing services to taxonomists for standard genome sequencing and annotation.</title>
        <authorList>
            <consortium name="The Broad Institute Genomics Platform"/>
            <consortium name="The Broad Institute Genome Sequencing Center for Infectious Disease"/>
            <person name="Wu L."/>
            <person name="Ma J."/>
        </authorList>
    </citation>
    <scope>NUCLEOTIDE SEQUENCE [LARGE SCALE GENOMIC DNA]</scope>
    <source>
        <strain evidence="2 3">JCM 15577</strain>
    </source>
</reference>
<sequence>MTLARPRFKPQYHPFHFGKEGTLLLTEGGPIALNGAAFSRVCPLIDGERSASQIVADLAGTISGAQVYFALATLERRGYLEDADAQLAPSGERAYWWRREVDPALASTRLSEMTVSVIAVGEVDLAAMIDALRSAGVHVGDEGDLTVVVVDDYRRPELGSIARAHAERAVPWILVKPEALSGWIGPAFLPRTEASWQGLIDRIRLNFATDAFVEDVTGSTPITASGPSAATPAVRAMFATEIAGWIGSAGATELTGSLLSIDTVTWERTWHSVTYPPRFVSGMHSDEVLPETTREPQPMEFSSSPLTSDPGGHRALTVDEALARFGHLVSPITGVVGGLQRITADDDTLMHTYASSHNWATHADSLAFLRSSLRSQSGGKGTSDAQAKMGALGEAVERYSGVYRGNEIRRFGLLSDFAPNVVDPREIMLFSDAQYERRRETNASGNALQTVPEVFDPELPTDWSPMWSPTAQEHVWVPTGLLYYNYSRFAPQDAPNRRSFYADSNGCAAGSTIAEAALQGLLELVERDAVATWWYSRVRRPALRLEDFMTDYLRQLIDWLDTNGRDFWLIDVTNDIGIPVVAACAPRRDAAPDESDQIILGFGAHLDPHVAVLRAATEATQFFAALSTIDEGDLHKAFDPGATEWWRTATVESEPYLVPSGEQRRHSDFATLTGDDLATEVQTTIDLIEARGPRVLLLDQSRPDTGMAVVKALAPGLRHFWDRRAPGRLYDTPVELGWLAEPLSESDLNPTPVFF</sequence>
<dbReference type="InterPro" id="IPR049274">
    <property type="entry name" value="LynD/TruD_wHTH-like"/>
</dbReference>
<dbReference type="Gene3D" id="3.30.160.660">
    <property type="match status" value="1"/>
</dbReference>
<dbReference type="RefSeq" id="WP_344068495.1">
    <property type="nucleotide sequence ID" value="NZ_BAAAPL010000001.1"/>
</dbReference>
<dbReference type="Pfam" id="PF21084">
    <property type="entry name" value="WHD_DUF4423_like"/>
    <property type="match status" value="1"/>
</dbReference>
<accession>A0ABN2HM79</accession>